<dbReference type="InterPro" id="IPR010090">
    <property type="entry name" value="Phage_tape_meas"/>
</dbReference>
<evidence type="ECO:0000313" key="6">
    <source>
        <dbReference type="Proteomes" id="UP001213566"/>
    </source>
</evidence>
<dbReference type="Pfam" id="PF10145">
    <property type="entry name" value="PhageMin_Tail"/>
    <property type="match status" value="1"/>
</dbReference>
<dbReference type="NCBIfam" id="TIGR01760">
    <property type="entry name" value="tape_meas_TP901"/>
    <property type="match status" value="1"/>
</dbReference>
<comment type="caution">
    <text evidence="5">The sequence shown here is derived from an EMBL/GenBank/DDBJ whole genome shotgun (WGS) entry which is preliminary data.</text>
</comment>
<organism evidence="5 6">
    <name type="scientific">Ligilactobacillus salivarius</name>
    <dbReference type="NCBI Taxonomy" id="1624"/>
    <lineage>
        <taxon>Bacteria</taxon>
        <taxon>Bacillati</taxon>
        <taxon>Bacillota</taxon>
        <taxon>Bacilli</taxon>
        <taxon>Lactobacillales</taxon>
        <taxon>Lactobacillaceae</taxon>
        <taxon>Ligilactobacillus</taxon>
    </lineage>
</organism>
<sequence length="1432" mass="157340">MKVQNEMATKITVDTVQAAKSISAFRNGISALTNSWKANEMAYRTAGDSLNALKSRYEGISNVIELQKQKIDELKNRQEGLDRTNKDQANTWLKLEKDIQTATRQLASYEAQQAKAKTSMNYYNNGLADLQKSYRTTQALSKSYVERLRAEGKELEAKKAQQKGLEDSLENLNKQYKKQKEELNALIDKTNETTVKTTKASDAYKKQQIRLNETATAIAKAKSETKKLQDEMDRLNPKGFNRIVVANEKVMQGLKTSKNKMVDFTLKASTFLSGFTPIIHGIGAAAVDGAQKASDLQNAYVKTFNLLTTGGEKAAEATKNVAKMQAEGKEMSVQYGVSQQKIADGYQELVKRGYSSSQALGSMKTMLQASVASGEDFNDIVHNSTAVLEAFGMKVDGTKKMAENTKKAVNEMAYAADMTATDFNSLGVAMEYVGPSAKTLGYEVGETASAIGILSNNGLEADKAGTGLRQVLNSLIKPTDEAKKSLQGIGLSVQDFTDKSGKMKSISDIFEMLNSHTKNMSKTQKGVLFNTLFGTTGQASASILANNAEELEKLNKKVQESYKGQGYVQELAQKNQGTVKKQMAQFKEASEAAKMELGTALLPSMRDASVEMAKFFNSKEGKQGLKDISKLIGTIASGVIGLVKIMAEHIGIIKAFGKALTGALIAHLAIKGISKAKKDLQGLATFARATKLDKALKWTAKISTKAAKAALSGLSKAATVTGKAVKVAFNGMLSAAKKLALGFKAVFLSNPFGIAILAITALGVAFYELYKHNKKFKKFVDGLVKDAKKAFNNIVKFFKNLPKEISKVWKNITGFFSKGWKSIKDTTNKGIKNTQKSWNKFNKDVAKSANNMWKDTKKKFSDGWNSLKKNADNGKDKIVKSWNNLNNTTLNVAKKMAKENPKQFKSGYDAIQSYTNTWKDFTSGHWDKLGGDINDTAKNIRKFTKNIFKDMYDWLNDKTGGRLGDMVNTFTDKFGQLKDIVGSAVKGVKHKTVDLVNGVVKPFNDMLGGLKKGINWVLDKVGAPQINASWAIPTVSYAKGTADVQGLNGTHQGGLALVNDGVGEHYREMFRLPNGKVGIFPKQRNMVVPLPKGSSVLNGEDTYKLTTMLGIPAYANGIGKFFKGVWNSAVDLVDEAEDILKKPAEFLKEVFEKHIGNLSAKGLAGDIITNFPNKLASLAVDWVKKLFEDFGAGGDGNSPAGRMAKSEFAKIAKHAARLMHQKLSERDIEHLYYQASTESGVDPAQNGGYDDHDGTGLPIGLFQYKLGTWRSWAVPGHANIHSALDQIMAVLNDSNWRNDFPPIGVKRGWGPSGHRMMAYGGRIDTNQLIEVAENNKPEYIIPTDPVKRPRAWQLMHELTSEFTKQDPGHSASRDNRDIKELNDKFDSLLVMFSQLLGLNSQQIKAIRESGFDKNKLYKQQAIDQKLINYQTF</sequence>
<dbReference type="RefSeq" id="WP_276469806.1">
    <property type="nucleotide sequence ID" value="NZ_JARKHV010000002.1"/>
</dbReference>
<keyword evidence="2" id="KW-0175">Coiled coil</keyword>
<keyword evidence="1" id="KW-1188">Viral release from host cell</keyword>
<dbReference type="EMBL" id="JARKHV010000002">
    <property type="protein sequence ID" value="MDF4186138.1"/>
    <property type="molecule type" value="Genomic_DNA"/>
</dbReference>
<feature type="transmembrane region" description="Helical" evidence="3">
    <location>
        <begin position="752"/>
        <end position="770"/>
    </location>
</feature>
<evidence type="ECO:0000259" key="4">
    <source>
        <dbReference type="Pfam" id="PF10145"/>
    </source>
</evidence>
<dbReference type="PANTHER" id="PTHR37813:SF1">
    <property type="entry name" value="FELS-2 PROPHAGE PROTEIN"/>
    <property type="match status" value="1"/>
</dbReference>
<feature type="coiled-coil region" evidence="2">
    <location>
        <begin position="145"/>
        <end position="231"/>
    </location>
</feature>
<proteinExistence type="predicted"/>
<accession>A0AAW6PZP3</accession>
<evidence type="ECO:0000256" key="1">
    <source>
        <dbReference type="ARBA" id="ARBA00022612"/>
    </source>
</evidence>
<keyword evidence="3" id="KW-1133">Transmembrane helix</keyword>
<protein>
    <submittedName>
        <fullName evidence="5">Phage tail tape measure protein</fullName>
    </submittedName>
</protein>
<gene>
    <name evidence="5" type="ORF">PV940_03690</name>
</gene>
<evidence type="ECO:0000256" key="2">
    <source>
        <dbReference type="SAM" id="Coils"/>
    </source>
</evidence>
<name>A0AAW6PZP3_9LACO</name>
<keyword evidence="3" id="KW-0472">Membrane</keyword>
<reference evidence="5" key="1">
    <citation type="submission" date="2023-02" db="EMBL/GenBank/DDBJ databases">
        <title>Draft Whole-Genome Sequences of competitive exclusion Lactobacillus salivarius strains for Poultry.</title>
        <authorList>
            <person name="Ma L.M."/>
            <person name="Lopez-Guerra N."/>
            <person name="Zhang G."/>
        </authorList>
    </citation>
    <scope>NUCLEOTIDE SEQUENCE</scope>
    <source>
        <strain evidence="5">Salm-9</strain>
    </source>
</reference>
<evidence type="ECO:0000256" key="3">
    <source>
        <dbReference type="SAM" id="Phobius"/>
    </source>
</evidence>
<feature type="coiled-coil region" evidence="2">
    <location>
        <begin position="57"/>
        <end position="119"/>
    </location>
</feature>
<dbReference type="CDD" id="cd13402">
    <property type="entry name" value="LT_TF-like"/>
    <property type="match status" value="1"/>
</dbReference>
<dbReference type="Proteomes" id="UP001213566">
    <property type="component" value="Unassembled WGS sequence"/>
</dbReference>
<keyword evidence="3" id="KW-0812">Transmembrane</keyword>
<dbReference type="PANTHER" id="PTHR37813">
    <property type="entry name" value="FELS-2 PROPHAGE PROTEIN"/>
    <property type="match status" value="1"/>
</dbReference>
<evidence type="ECO:0000313" key="5">
    <source>
        <dbReference type="EMBL" id="MDF4186138.1"/>
    </source>
</evidence>
<feature type="domain" description="Phage tail tape measure protein" evidence="4">
    <location>
        <begin position="327"/>
        <end position="534"/>
    </location>
</feature>